<name>A0A327PYA1_9BACT</name>
<evidence type="ECO:0000313" key="3">
    <source>
        <dbReference type="Proteomes" id="UP000249547"/>
    </source>
</evidence>
<feature type="chain" id="PRO_5016308651" description="Conjugal transfer protein TraI" evidence="1">
    <location>
        <begin position="23"/>
        <end position="188"/>
    </location>
</feature>
<evidence type="ECO:0000256" key="1">
    <source>
        <dbReference type="SAM" id="SignalP"/>
    </source>
</evidence>
<proteinExistence type="predicted"/>
<sequence>MKKLIFFLILLTSIALTSRGQGGVVSAPVLESIETANKATLLKQLAEGIKQTGVLSDVYSKLKQSVELYYKVSNALKTADVVTNAIDKQITLVNTCSAALKDIQRVKGASTTSIQRVRRNIATVVDSYKSNIDMLRQLITEDGLRMDDGARLQLVMEIDDKTAEATRKVRSYQSNFEAAAAAKLILKQ</sequence>
<comment type="caution">
    <text evidence="2">The sequence shown here is derived from an EMBL/GenBank/DDBJ whole genome shotgun (WGS) entry which is preliminary data.</text>
</comment>
<dbReference type="EMBL" id="QLLL01000017">
    <property type="protein sequence ID" value="RAI97019.1"/>
    <property type="molecule type" value="Genomic_DNA"/>
</dbReference>
<organism evidence="2 3">
    <name type="scientific">Chitinophaga skermanii</name>
    <dbReference type="NCBI Taxonomy" id="331697"/>
    <lineage>
        <taxon>Bacteria</taxon>
        <taxon>Pseudomonadati</taxon>
        <taxon>Bacteroidota</taxon>
        <taxon>Chitinophagia</taxon>
        <taxon>Chitinophagales</taxon>
        <taxon>Chitinophagaceae</taxon>
        <taxon>Chitinophaga</taxon>
    </lineage>
</organism>
<keyword evidence="1" id="KW-0732">Signal</keyword>
<evidence type="ECO:0008006" key="4">
    <source>
        <dbReference type="Google" id="ProtNLM"/>
    </source>
</evidence>
<dbReference type="AlphaFoldDB" id="A0A327PYA1"/>
<protein>
    <recommendedName>
        <fullName evidence="4">Conjugal transfer protein TraI</fullName>
    </recommendedName>
</protein>
<dbReference type="OrthoDB" id="9970136at2"/>
<reference evidence="2 3" key="1">
    <citation type="submission" date="2018-06" db="EMBL/GenBank/DDBJ databases">
        <title>Genomic Encyclopedia of Archaeal and Bacterial Type Strains, Phase II (KMG-II): from individual species to whole genera.</title>
        <authorList>
            <person name="Goeker M."/>
        </authorList>
    </citation>
    <scope>NUCLEOTIDE SEQUENCE [LARGE SCALE GENOMIC DNA]</scope>
    <source>
        <strain evidence="2 3">DSM 23857</strain>
    </source>
</reference>
<gene>
    <name evidence="2" type="ORF">LX64_05164</name>
</gene>
<dbReference type="Proteomes" id="UP000249547">
    <property type="component" value="Unassembled WGS sequence"/>
</dbReference>
<accession>A0A327PYA1</accession>
<keyword evidence="3" id="KW-1185">Reference proteome</keyword>
<dbReference type="RefSeq" id="WP_111600536.1">
    <property type="nucleotide sequence ID" value="NZ_QLLL01000017.1"/>
</dbReference>
<feature type="signal peptide" evidence="1">
    <location>
        <begin position="1"/>
        <end position="22"/>
    </location>
</feature>
<evidence type="ECO:0000313" key="2">
    <source>
        <dbReference type="EMBL" id="RAI97019.1"/>
    </source>
</evidence>